<keyword evidence="8" id="KW-0406">Ion transport</keyword>
<comment type="function">
    <text evidence="11">Mediates influx of magnesium ions. Alternates between open and closed states. Activated by low cytoplasmic Mg(2+) levels. Inactive when cytoplasmic Mg(2+) levels are high.</text>
</comment>
<evidence type="ECO:0000256" key="8">
    <source>
        <dbReference type="ARBA" id="ARBA00023065"/>
    </source>
</evidence>
<accession>A0A154V067</accession>
<dbReference type="RefSeq" id="WP_063071827.1">
    <property type="nucleotide sequence ID" value="NZ_LQXA01000035.1"/>
</dbReference>
<dbReference type="SUPFAM" id="SSF144083">
    <property type="entry name" value="Magnesium transport protein CorA, transmembrane region"/>
    <property type="match status" value="1"/>
</dbReference>
<keyword evidence="7 12" id="KW-1133">Transmembrane helix</keyword>
<dbReference type="EMBL" id="LQXA01000035">
    <property type="protein sequence ID" value="KZC94778.1"/>
    <property type="molecule type" value="Genomic_DNA"/>
</dbReference>
<dbReference type="GO" id="GO:0005886">
    <property type="term" value="C:plasma membrane"/>
    <property type="evidence" value="ECO:0007669"/>
    <property type="project" value="UniProtKB-SubCell"/>
</dbReference>
<dbReference type="Gene3D" id="1.20.58.340">
    <property type="entry name" value="Magnesium transport protein CorA, transmembrane region"/>
    <property type="match status" value="2"/>
</dbReference>
<comment type="similarity">
    <text evidence="2">Belongs to the CorA metal ion transporter (MIT) (TC 1.A.35) family.</text>
</comment>
<dbReference type="Pfam" id="PF01544">
    <property type="entry name" value="CorA"/>
    <property type="match status" value="1"/>
</dbReference>
<comment type="caution">
    <text evidence="13">The sequence shown here is derived from an EMBL/GenBank/DDBJ whole genome shotgun (WGS) entry which is preliminary data.</text>
</comment>
<gene>
    <name evidence="13" type="ORF">AWH51_11365</name>
</gene>
<dbReference type="OrthoDB" id="9803416at2"/>
<protein>
    <submittedName>
        <fullName evidence="13">Transporter</fullName>
    </submittedName>
</protein>
<evidence type="ECO:0000256" key="4">
    <source>
        <dbReference type="ARBA" id="ARBA00022475"/>
    </source>
</evidence>
<evidence type="ECO:0000256" key="12">
    <source>
        <dbReference type="SAM" id="Phobius"/>
    </source>
</evidence>
<comment type="catalytic activity">
    <reaction evidence="10">
        <text>Mg(2+)(in) = Mg(2+)(out)</text>
        <dbReference type="Rhea" id="RHEA:29827"/>
        <dbReference type="ChEBI" id="CHEBI:18420"/>
    </reaction>
</comment>
<evidence type="ECO:0000313" key="14">
    <source>
        <dbReference type="Proteomes" id="UP000076218"/>
    </source>
</evidence>
<evidence type="ECO:0000313" key="13">
    <source>
        <dbReference type="EMBL" id="KZC94778.1"/>
    </source>
</evidence>
<dbReference type="InterPro" id="IPR045861">
    <property type="entry name" value="CorA_cytoplasmic_dom"/>
</dbReference>
<reference evidence="13 14" key="1">
    <citation type="submission" date="2016-01" db="EMBL/GenBank/DDBJ databases">
        <title>Draft genome sequence of Clavibacter michiganensis subsp. tessellarius DOAB 609.</title>
        <authorList>
            <person name="Tambong J.T."/>
        </authorList>
    </citation>
    <scope>NUCLEOTIDE SEQUENCE [LARGE SCALE GENOMIC DNA]</scope>
    <source>
        <strain evidence="13 14">DOAB 609</strain>
    </source>
</reference>
<dbReference type="PANTHER" id="PTHR46494:SF1">
    <property type="entry name" value="CORA FAMILY METAL ION TRANSPORTER (EUROFUNG)"/>
    <property type="match status" value="1"/>
</dbReference>
<dbReference type="CDD" id="cd12830">
    <property type="entry name" value="MtCorA-like"/>
    <property type="match status" value="1"/>
</dbReference>
<dbReference type="GO" id="GO:0015087">
    <property type="term" value="F:cobalt ion transmembrane transporter activity"/>
    <property type="evidence" value="ECO:0007669"/>
    <property type="project" value="TreeGrafter"/>
</dbReference>
<dbReference type="GO" id="GO:0015095">
    <property type="term" value="F:magnesium ion transmembrane transporter activity"/>
    <property type="evidence" value="ECO:0007669"/>
    <property type="project" value="TreeGrafter"/>
</dbReference>
<dbReference type="GO" id="GO:0050897">
    <property type="term" value="F:cobalt ion binding"/>
    <property type="evidence" value="ECO:0007669"/>
    <property type="project" value="TreeGrafter"/>
</dbReference>
<dbReference type="GO" id="GO:0000287">
    <property type="term" value="F:magnesium ion binding"/>
    <property type="evidence" value="ECO:0007669"/>
    <property type="project" value="TreeGrafter"/>
</dbReference>
<evidence type="ECO:0000256" key="3">
    <source>
        <dbReference type="ARBA" id="ARBA00022448"/>
    </source>
</evidence>
<keyword evidence="4" id="KW-1003">Cell membrane</keyword>
<feature type="transmembrane region" description="Helical" evidence="12">
    <location>
        <begin position="312"/>
        <end position="332"/>
    </location>
</feature>
<dbReference type="InterPro" id="IPR002523">
    <property type="entry name" value="MgTranspt_CorA/ZnTranspt_ZntB"/>
</dbReference>
<keyword evidence="9 12" id="KW-0472">Membrane</keyword>
<evidence type="ECO:0000256" key="2">
    <source>
        <dbReference type="ARBA" id="ARBA00009765"/>
    </source>
</evidence>
<sequence length="338" mass="38051">MTVVDSAVYVQGVRTADPESLDETFEVMRERQGLAWIGLYRPDADELHHVAAEFGLHPLAVEDALTGHQRSKMERYGDTWFVVLRPARYVDADERVEFGELHVFVGPDFVVTIRHAESPDLSAVRHRLEDDPELLALGPTAVLYAILDQVVDEYGPVAAGLEDDVDEIEDQIFGADPDVSRRIYALMREVTAFQRATAPLGAMLDDLRAAAERRDVDLELRRGFRDVHDHVIRVAERADAFRTLLQNALTVHTTLVGQRQNDEMKKLTETSLAQNDQVKRISSWAAILFAPTLVGTIYGMNFTNMPELKWTYGYPLALGLMVVMGGILYAAFRKRGWI</sequence>
<evidence type="ECO:0000256" key="7">
    <source>
        <dbReference type="ARBA" id="ARBA00022989"/>
    </source>
</evidence>
<dbReference type="PANTHER" id="PTHR46494">
    <property type="entry name" value="CORA FAMILY METAL ION TRANSPORTER (EUROFUNG)"/>
    <property type="match status" value="1"/>
</dbReference>
<dbReference type="InterPro" id="IPR045863">
    <property type="entry name" value="CorA_TM1_TM2"/>
</dbReference>
<evidence type="ECO:0000256" key="9">
    <source>
        <dbReference type="ARBA" id="ARBA00023136"/>
    </source>
</evidence>
<dbReference type="SUPFAM" id="SSF143865">
    <property type="entry name" value="CorA soluble domain-like"/>
    <property type="match status" value="1"/>
</dbReference>
<keyword evidence="6" id="KW-0460">Magnesium</keyword>
<organism evidence="13 14">
    <name type="scientific">Clavibacter tessellarius</name>
    <dbReference type="NCBI Taxonomy" id="31965"/>
    <lineage>
        <taxon>Bacteria</taxon>
        <taxon>Bacillati</taxon>
        <taxon>Actinomycetota</taxon>
        <taxon>Actinomycetes</taxon>
        <taxon>Micrococcales</taxon>
        <taxon>Microbacteriaceae</taxon>
        <taxon>Clavibacter</taxon>
    </lineage>
</organism>
<evidence type="ECO:0000256" key="10">
    <source>
        <dbReference type="ARBA" id="ARBA00034269"/>
    </source>
</evidence>
<feature type="transmembrane region" description="Helical" evidence="12">
    <location>
        <begin position="281"/>
        <end position="300"/>
    </location>
</feature>
<dbReference type="Proteomes" id="UP000076218">
    <property type="component" value="Unassembled WGS sequence"/>
</dbReference>
<dbReference type="FunFam" id="1.20.58.340:FF:000004">
    <property type="entry name" value="Magnesium transport protein CorA"/>
    <property type="match status" value="1"/>
</dbReference>
<evidence type="ECO:0000256" key="6">
    <source>
        <dbReference type="ARBA" id="ARBA00022842"/>
    </source>
</evidence>
<proteinExistence type="inferred from homology"/>
<comment type="subcellular location">
    <subcellularLocation>
        <location evidence="1">Cell membrane</location>
        <topology evidence="1">Multi-pass membrane protein</topology>
    </subcellularLocation>
</comment>
<keyword evidence="5 12" id="KW-0812">Transmembrane</keyword>
<evidence type="ECO:0000256" key="5">
    <source>
        <dbReference type="ARBA" id="ARBA00022692"/>
    </source>
</evidence>
<dbReference type="Gene3D" id="3.30.460.20">
    <property type="entry name" value="CorA soluble domain-like"/>
    <property type="match status" value="1"/>
</dbReference>
<dbReference type="AlphaFoldDB" id="A0A154V067"/>
<evidence type="ECO:0000256" key="1">
    <source>
        <dbReference type="ARBA" id="ARBA00004651"/>
    </source>
</evidence>
<keyword evidence="3" id="KW-0813">Transport</keyword>
<evidence type="ECO:0000256" key="11">
    <source>
        <dbReference type="ARBA" id="ARBA00045497"/>
    </source>
</evidence>
<name>A0A154V067_9MICO</name>